<reference evidence="6" key="3">
    <citation type="journal article" date="2021" name="Microbiology">
        <title>Metagenomic Analysis of the Microbial Community in the Underground Coal Fire Area (Kemerovo Region, Russia) Revealed Predominance of Thermophilic Members of the Phyla Deinococcus-thermus, Aquificae, and Firmicutes.</title>
        <authorList>
            <person name="Kadnikov V."/>
            <person name="Mardanov A.V."/>
            <person name="Beletsky A.V."/>
            <person name="Karnachuk O.V."/>
            <person name="Ravin N.V."/>
        </authorList>
    </citation>
    <scope>NUCLEOTIDE SEQUENCE</scope>
    <source>
        <strain evidence="6">RBS10-49</strain>
    </source>
</reference>
<dbReference type="EMBL" id="JAHHQF010000019">
    <property type="protein sequence ID" value="MBT9281149.1"/>
    <property type="molecule type" value="Genomic_DNA"/>
</dbReference>
<dbReference type="InterPro" id="IPR009056">
    <property type="entry name" value="Cyt_c-like_dom"/>
</dbReference>
<accession>A0A179IUE5</accession>
<dbReference type="SUPFAM" id="SSF46626">
    <property type="entry name" value="Cytochrome c"/>
    <property type="match status" value="2"/>
</dbReference>
<evidence type="ECO:0000259" key="5">
    <source>
        <dbReference type="PROSITE" id="PS51007"/>
    </source>
</evidence>
<feature type="domain" description="Cytochrome c" evidence="5">
    <location>
        <begin position="58"/>
        <end position="154"/>
    </location>
</feature>
<evidence type="ECO:0000256" key="1">
    <source>
        <dbReference type="ARBA" id="ARBA00022617"/>
    </source>
</evidence>
<dbReference type="PANTHER" id="PTHR35008">
    <property type="entry name" value="BLL4482 PROTEIN-RELATED"/>
    <property type="match status" value="1"/>
</dbReference>
<dbReference type="EMBL" id="JXBB01000001">
    <property type="protein sequence ID" value="OAR05470.1"/>
    <property type="molecule type" value="Genomic_DNA"/>
</dbReference>
<dbReference type="InterPro" id="IPR051459">
    <property type="entry name" value="Cytochrome_c-type_DH"/>
</dbReference>
<reference evidence="7 9" key="1">
    <citation type="submission" date="2015-09" db="EMBL/GenBank/DDBJ databases">
        <title>Draft genome sequence of Hydrogenibacillus schlegelii DSM 2000.</title>
        <authorList>
            <person name="Hemp J."/>
        </authorList>
    </citation>
    <scope>NUCLEOTIDE SEQUENCE [LARGE SCALE GENOMIC DNA]</scope>
    <source>
        <strain evidence="7 9">MA 48</strain>
    </source>
</reference>
<comment type="caution">
    <text evidence="7">The sequence shown here is derived from an EMBL/GenBank/DDBJ whole genome shotgun (WGS) entry which is preliminary data.</text>
</comment>
<protein>
    <submittedName>
        <fullName evidence="6">C-type cytochrome</fullName>
    </submittedName>
    <submittedName>
        <fullName evidence="8">Cytochrome c family protein</fullName>
    </submittedName>
</protein>
<evidence type="ECO:0000313" key="10">
    <source>
        <dbReference type="Proteomes" id="UP000244180"/>
    </source>
</evidence>
<dbReference type="Pfam" id="PF00034">
    <property type="entry name" value="Cytochrom_C"/>
    <property type="match status" value="1"/>
</dbReference>
<evidence type="ECO:0000313" key="7">
    <source>
        <dbReference type="EMBL" id="OAR05470.1"/>
    </source>
</evidence>
<dbReference type="Pfam" id="PF21342">
    <property type="entry name" value="SoxA-TsdA_cyt-c"/>
    <property type="match status" value="1"/>
</dbReference>
<organism evidence="7 9">
    <name type="scientific">Hydrogenibacillus schlegelii</name>
    <name type="common">Bacillus schlegelii</name>
    <dbReference type="NCBI Taxonomy" id="1484"/>
    <lineage>
        <taxon>Bacteria</taxon>
        <taxon>Bacillati</taxon>
        <taxon>Bacillota</taxon>
        <taxon>Bacilli</taxon>
        <taxon>Bacillales</taxon>
        <taxon>Bacillales Family X. Incertae Sedis</taxon>
        <taxon>Hydrogenibacillus</taxon>
    </lineage>
</organism>
<evidence type="ECO:0000256" key="2">
    <source>
        <dbReference type="ARBA" id="ARBA00022723"/>
    </source>
</evidence>
<keyword evidence="3 4" id="KW-0408">Iron</keyword>
<keyword evidence="9" id="KW-1185">Reference proteome</keyword>
<dbReference type="GO" id="GO:0020037">
    <property type="term" value="F:heme binding"/>
    <property type="evidence" value="ECO:0007669"/>
    <property type="project" value="InterPro"/>
</dbReference>
<evidence type="ECO:0000313" key="8">
    <source>
        <dbReference type="EMBL" id="PTQ51931.1"/>
    </source>
</evidence>
<dbReference type="GO" id="GO:0009055">
    <property type="term" value="F:electron transfer activity"/>
    <property type="evidence" value="ECO:0007669"/>
    <property type="project" value="InterPro"/>
</dbReference>
<evidence type="ECO:0000256" key="4">
    <source>
        <dbReference type="PROSITE-ProRule" id="PRU00433"/>
    </source>
</evidence>
<sequence length="343" mass="36808">MGKWGKVALFLAIAGLIVVGYVGWKAVASYPTSNVMAQLASMPPVPSLDEVPPGPEGESIKRGHEYFVNTAAALPEYVGNKLSCASCHADGGTGPSLNLVGIQNVFPQYNSRSGTDIVLEDRIQQCFERSMNGIAPDKDSQVMKDMVAYLEFISKNVPKDMKNRPWVPKLALSGPLPTPNLANGEKLYQQACAACHGVNGEGSGFGPTQGPALWGDDSFNVGAGMARIRTAAGFIQKYMPKIAMGTKAPGTLTTQEAVDLAAYILSHPRPDKPQPGAKTVNGAPTWEVDWPKAEQPDDVAYITQAMREKGLDKGPLPWYTAYAERMIQAAKAKEAEQKAAETR</sequence>
<dbReference type="Gene3D" id="1.10.760.10">
    <property type="entry name" value="Cytochrome c-like domain"/>
    <property type="match status" value="2"/>
</dbReference>
<dbReference type="InterPro" id="IPR036909">
    <property type="entry name" value="Cyt_c-like_dom_sf"/>
</dbReference>
<name>A0A179IUE5_HYDSH</name>
<dbReference type="RefSeq" id="WP_066197564.1">
    <property type="nucleotide sequence ID" value="NZ_CBCSAS010000013.1"/>
</dbReference>
<proteinExistence type="predicted"/>
<dbReference type="EMBL" id="PEBV01000031">
    <property type="protein sequence ID" value="PTQ51931.1"/>
    <property type="molecule type" value="Genomic_DNA"/>
</dbReference>
<feature type="domain" description="Cytochrome c" evidence="5">
    <location>
        <begin position="179"/>
        <end position="268"/>
    </location>
</feature>
<gene>
    <name evidence="8" type="ORF">HSCHL_0716</name>
    <name evidence="6" type="ORF">KM312_00500</name>
    <name evidence="7" type="ORF">SA87_11300</name>
</gene>
<evidence type="ECO:0000313" key="9">
    <source>
        <dbReference type="Proteomes" id="UP000243024"/>
    </source>
</evidence>
<dbReference type="AlphaFoldDB" id="A0A179IUE5"/>
<dbReference type="OrthoDB" id="9779283at2"/>
<keyword evidence="1 4" id="KW-0349">Heme</keyword>
<evidence type="ECO:0000256" key="3">
    <source>
        <dbReference type="ARBA" id="ARBA00023004"/>
    </source>
</evidence>
<dbReference type="PANTHER" id="PTHR35008:SF4">
    <property type="entry name" value="BLL4482 PROTEIN"/>
    <property type="match status" value="1"/>
</dbReference>
<dbReference type="PROSITE" id="PS51007">
    <property type="entry name" value="CYTC"/>
    <property type="match status" value="2"/>
</dbReference>
<dbReference type="Proteomes" id="UP000244180">
    <property type="component" value="Unassembled WGS sequence"/>
</dbReference>
<keyword evidence="2 4" id="KW-0479">Metal-binding</keyword>
<reference evidence="8 10" key="2">
    <citation type="submission" date="2017-08" db="EMBL/GenBank/DDBJ databases">
        <title>Burning lignite coal seam in the remote Altai Mountains harbors a hydrogen-driven thermophilic microbial community.</title>
        <authorList>
            <person name="Kadnikov V.V."/>
            <person name="Mardanov A.V."/>
            <person name="Ivasenko D."/>
            <person name="Beletsky A.V."/>
            <person name="Karnachuk O.V."/>
            <person name="Ravin N.V."/>
        </authorList>
    </citation>
    <scope>NUCLEOTIDE SEQUENCE [LARGE SCALE GENOMIC DNA]</scope>
    <source>
        <strain evidence="8">AL33</strain>
    </source>
</reference>
<dbReference type="Proteomes" id="UP000243024">
    <property type="component" value="Unassembled WGS sequence"/>
</dbReference>
<dbReference type="GO" id="GO:0046872">
    <property type="term" value="F:metal ion binding"/>
    <property type="evidence" value="ECO:0007669"/>
    <property type="project" value="UniProtKB-KW"/>
</dbReference>
<dbReference type="Proteomes" id="UP000748108">
    <property type="component" value="Unassembled WGS sequence"/>
</dbReference>
<evidence type="ECO:0000313" key="6">
    <source>
        <dbReference type="EMBL" id="MBT9281149.1"/>
    </source>
</evidence>
<dbReference type="STRING" id="1484.SA87_11300"/>